<name>A0A6J4QGX1_9ACTN</name>
<evidence type="ECO:0000256" key="1">
    <source>
        <dbReference type="SAM" id="MobiDB-lite"/>
    </source>
</evidence>
<feature type="region of interest" description="Disordered" evidence="1">
    <location>
        <begin position="63"/>
        <end position="87"/>
    </location>
</feature>
<evidence type="ECO:0000313" key="2">
    <source>
        <dbReference type="EMBL" id="CAA9440376.1"/>
    </source>
</evidence>
<protein>
    <submittedName>
        <fullName evidence="2">Uncharacterized protein</fullName>
    </submittedName>
</protein>
<organism evidence="2">
    <name type="scientific">uncultured Rubrobacteraceae bacterium</name>
    <dbReference type="NCBI Taxonomy" id="349277"/>
    <lineage>
        <taxon>Bacteria</taxon>
        <taxon>Bacillati</taxon>
        <taxon>Actinomycetota</taxon>
        <taxon>Rubrobacteria</taxon>
        <taxon>Rubrobacterales</taxon>
        <taxon>Rubrobacteraceae</taxon>
        <taxon>environmental samples</taxon>
    </lineage>
</organism>
<sequence>MELYSNNEWTACYGNSYIAEAIAWSENGNHVCIYATGATAEEADAKLIGAFRELKLIPAASSKTISSKEEGRVDDVETRPDEEESAL</sequence>
<reference evidence="2" key="1">
    <citation type="submission" date="2020-02" db="EMBL/GenBank/DDBJ databases">
        <authorList>
            <person name="Meier V. D."/>
        </authorList>
    </citation>
    <scope>NUCLEOTIDE SEQUENCE</scope>
    <source>
        <strain evidence="2">AVDCRST_MAG28</strain>
    </source>
</reference>
<gene>
    <name evidence="2" type="ORF">AVDCRST_MAG28-173</name>
</gene>
<dbReference type="EMBL" id="CADCVE010000008">
    <property type="protein sequence ID" value="CAA9440376.1"/>
    <property type="molecule type" value="Genomic_DNA"/>
</dbReference>
<proteinExistence type="predicted"/>
<dbReference type="AlphaFoldDB" id="A0A6J4QGX1"/>
<accession>A0A6J4QGX1</accession>
<feature type="compositionally biased region" description="Basic and acidic residues" evidence="1">
    <location>
        <begin position="66"/>
        <end position="79"/>
    </location>
</feature>